<evidence type="ECO:0000256" key="7">
    <source>
        <dbReference type="SAM" id="Coils"/>
    </source>
</evidence>
<evidence type="ECO:0000256" key="1">
    <source>
        <dbReference type="ARBA" id="ARBA00007623"/>
    </source>
</evidence>
<feature type="active site" evidence="5 6">
    <location>
        <position position="422"/>
    </location>
</feature>
<dbReference type="SUPFAM" id="SSF54001">
    <property type="entry name" value="Cysteine proteinases"/>
    <property type="match status" value="1"/>
</dbReference>
<feature type="region of interest" description="Disordered" evidence="8">
    <location>
        <begin position="706"/>
        <end position="727"/>
    </location>
</feature>
<dbReference type="AlphaFoldDB" id="A0AB74K087"/>
<feature type="region of interest" description="Disordered" evidence="8">
    <location>
        <begin position="634"/>
        <end position="690"/>
    </location>
</feature>
<reference evidence="10 11" key="1">
    <citation type="submission" date="2018-10" db="EMBL/GenBank/DDBJ databases">
        <title>Fifty Aureobasidium pullulans genomes reveal a recombining polyextremotolerant generalist.</title>
        <authorList>
            <person name="Gostincar C."/>
            <person name="Turk M."/>
            <person name="Zajc J."/>
            <person name="Gunde-Cimerman N."/>
        </authorList>
    </citation>
    <scope>NUCLEOTIDE SEQUENCE [LARGE SCALE GENOMIC DNA]</scope>
    <source>
        <strain evidence="10 11">EXF-10081</strain>
    </source>
</reference>
<evidence type="ECO:0000256" key="4">
    <source>
        <dbReference type="ARBA" id="ARBA00022807"/>
    </source>
</evidence>
<dbReference type="SUPFAM" id="SSF49758">
    <property type="entry name" value="Calpain large subunit, middle domain (domain III)"/>
    <property type="match status" value="1"/>
</dbReference>
<feature type="active site" evidence="5 6">
    <location>
        <position position="384"/>
    </location>
</feature>
<feature type="compositionally biased region" description="Basic and acidic residues" evidence="8">
    <location>
        <begin position="681"/>
        <end position="690"/>
    </location>
</feature>
<keyword evidence="4 6" id="KW-0788">Thiol protease</keyword>
<evidence type="ECO:0000256" key="6">
    <source>
        <dbReference type="PROSITE-ProRule" id="PRU00239"/>
    </source>
</evidence>
<dbReference type="InterPro" id="IPR038765">
    <property type="entry name" value="Papain-like_cys_pep_sf"/>
</dbReference>
<keyword evidence="2 6" id="KW-0645">Protease</keyword>
<comment type="similarity">
    <text evidence="1">Belongs to the peptidase C2 family.</text>
</comment>
<organism evidence="10 11">
    <name type="scientific">Aureobasidium pullulans</name>
    <name type="common">Black yeast</name>
    <name type="synonym">Pullularia pullulans</name>
    <dbReference type="NCBI Taxonomy" id="5580"/>
    <lineage>
        <taxon>Eukaryota</taxon>
        <taxon>Fungi</taxon>
        <taxon>Dikarya</taxon>
        <taxon>Ascomycota</taxon>
        <taxon>Pezizomycotina</taxon>
        <taxon>Dothideomycetes</taxon>
        <taxon>Dothideomycetidae</taxon>
        <taxon>Dothideales</taxon>
        <taxon>Saccotheciaceae</taxon>
        <taxon>Aureobasidium</taxon>
    </lineage>
</organism>
<accession>A0AB74K087</accession>
<dbReference type="InterPro" id="IPR022684">
    <property type="entry name" value="Calpain_cysteine_protease"/>
</dbReference>
<evidence type="ECO:0000256" key="5">
    <source>
        <dbReference type="PIRSR" id="PIRSR622684-1"/>
    </source>
</evidence>
<feature type="compositionally biased region" description="Basic and acidic residues" evidence="8">
    <location>
        <begin position="634"/>
        <end position="659"/>
    </location>
</feature>
<feature type="coiled-coil region" evidence="7">
    <location>
        <begin position="106"/>
        <end position="133"/>
    </location>
</feature>
<name>A0AB74K087_AURPU</name>
<feature type="region of interest" description="Disordered" evidence="8">
    <location>
        <begin position="12"/>
        <end position="31"/>
    </location>
</feature>
<dbReference type="PROSITE" id="PS50203">
    <property type="entry name" value="CALPAIN_CAT"/>
    <property type="match status" value="1"/>
</dbReference>
<feature type="active site" evidence="5 6">
    <location>
        <position position="200"/>
    </location>
</feature>
<dbReference type="Pfam" id="PF00648">
    <property type="entry name" value="Peptidase_C2"/>
    <property type="match status" value="2"/>
</dbReference>
<evidence type="ECO:0000256" key="2">
    <source>
        <dbReference type="ARBA" id="ARBA00022670"/>
    </source>
</evidence>
<dbReference type="Gene3D" id="2.60.120.380">
    <property type="match status" value="1"/>
</dbReference>
<evidence type="ECO:0000259" key="9">
    <source>
        <dbReference type="PROSITE" id="PS50203"/>
    </source>
</evidence>
<feature type="compositionally biased region" description="Basic and acidic residues" evidence="8">
    <location>
        <begin position="831"/>
        <end position="849"/>
    </location>
</feature>
<feature type="compositionally biased region" description="Polar residues" evidence="8">
    <location>
        <begin position="867"/>
        <end position="880"/>
    </location>
</feature>
<dbReference type="PANTHER" id="PTHR10183:SF379">
    <property type="entry name" value="CALPAIN-5"/>
    <property type="match status" value="1"/>
</dbReference>
<dbReference type="Proteomes" id="UP000310374">
    <property type="component" value="Unassembled WGS sequence"/>
</dbReference>
<feature type="domain" description="Calpain catalytic" evidence="9">
    <location>
        <begin position="175"/>
        <end position="489"/>
    </location>
</feature>
<feature type="compositionally biased region" description="Polar residues" evidence="8">
    <location>
        <begin position="17"/>
        <end position="27"/>
    </location>
</feature>
<dbReference type="EMBL" id="QZAT01000018">
    <property type="protein sequence ID" value="THX32072.1"/>
    <property type="molecule type" value="Genomic_DNA"/>
</dbReference>
<feature type="compositionally biased region" description="Low complexity" evidence="8">
    <location>
        <begin position="815"/>
        <end position="830"/>
    </location>
</feature>
<feature type="compositionally biased region" description="Basic and acidic residues" evidence="8">
    <location>
        <begin position="855"/>
        <end position="865"/>
    </location>
</feature>
<evidence type="ECO:0000256" key="3">
    <source>
        <dbReference type="ARBA" id="ARBA00022801"/>
    </source>
</evidence>
<comment type="caution">
    <text evidence="10">The sequence shown here is derived from an EMBL/GenBank/DDBJ whole genome shotgun (WGS) entry which is preliminary data.</text>
</comment>
<dbReference type="InterPro" id="IPR000169">
    <property type="entry name" value="Pept_cys_AS"/>
</dbReference>
<evidence type="ECO:0000313" key="11">
    <source>
        <dbReference type="Proteomes" id="UP000310374"/>
    </source>
</evidence>
<dbReference type="InterPro" id="IPR001300">
    <property type="entry name" value="Peptidase_C2_calpain_cat"/>
</dbReference>
<keyword evidence="3 6" id="KW-0378">Hydrolase</keyword>
<feature type="compositionally biased region" description="Basic and acidic residues" evidence="8">
    <location>
        <begin position="883"/>
        <end position="898"/>
    </location>
</feature>
<sequence>MDPHAFARAFLNKQTHRPASSGTTTPDHITPFPIRLIHERAPRRPRSISSIISKPLNDDFYRFWDRFLATSPNRALNTSALARRLEQTLKAASGEENGLHTQESPAASYEQAKKECQTKVQAIMAECKRLNQRYRDRQFEVELYQHDCIVPLVDDEGNTTAIQPSGVKRVKILKDIFEKPTFNAEGACGDDVMQGSLGNCWFIAALVSVAAKPGLMQRLCVARDEAVGVYGFVFFRDGIWIPEIVDDRLFIHVSDGDDLFVGKYVEERQTRSTFNNSNDITKLRESLQKGGEALYFARCRDSQDTWLPLIEKAYAKAHGDYGSLHGGWVGEGTEDLTGGVSINLAPSDIMDKARLWEQLMQVNETYLFAGGAFHYKEAGNFGKHAYAVLQAVEHKGLRLLKVRYALSLLMYLDDSSLTYARNPWGNNKNTDNFDGPFNHKFEEWSAELVEQLKFDFKDPGVWYPPPVVFWVTLDNFLRYFDSIQRTRLFDETWTLTQQWTSVNVASGAVTYLDTSFHITVARPGPIVIVLAQPDVSYFQGLQGRYTYCLHFRVYDAKDPTRYLARSMHVSSGNYINTRSVSVDLDLEAGSYNVLIKISPSRVPYRTAESVIETEAPYRKQKLLQIGRNFELAHAKGKLREKEQEVRKQKKEQQKRESRARQSKMRMLRQQVKAREKKRKDRIAQEKREREKMDLLKRAGVVFAPFPNDDPPVNLTSKPAGGPVSPPPLPPPMKFTGYVGSDMDPNAELEDDDFAWDSEMDGDVYSSSSEDEKDWFADDPWNALLVLGLRVYSQASGVSIKVRDGEEAYDDFIVVTPPSTSTSDTETSTKATETKDDKTGKTDDQMEHPKAQTRPENVKIDGDAEKQPSFSSEATLVTDATSDTEEKTLRSDLDDKPAQHDASVTIEKPDPEGNRSQTPDEEVASASRDDQQQIGSGKSISEEKAD</sequence>
<feature type="region of interest" description="Disordered" evidence="8">
    <location>
        <begin position="812"/>
        <end position="945"/>
    </location>
</feature>
<evidence type="ECO:0000313" key="10">
    <source>
        <dbReference type="EMBL" id="THX32072.1"/>
    </source>
</evidence>
<evidence type="ECO:0000256" key="8">
    <source>
        <dbReference type="SAM" id="MobiDB-lite"/>
    </source>
</evidence>
<dbReference type="PANTHER" id="PTHR10183">
    <property type="entry name" value="CALPAIN"/>
    <property type="match status" value="1"/>
</dbReference>
<dbReference type="SMART" id="SM00230">
    <property type="entry name" value="CysPc"/>
    <property type="match status" value="1"/>
</dbReference>
<dbReference type="Gene3D" id="3.90.70.10">
    <property type="entry name" value="Cysteine proteinases"/>
    <property type="match status" value="1"/>
</dbReference>
<dbReference type="GO" id="GO:0006508">
    <property type="term" value="P:proteolysis"/>
    <property type="evidence" value="ECO:0007669"/>
    <property type="project" value="UniProtKB-KW"/>
</dbReference>
<proteinExistence type="inferred from homology"/>
<dbReference type="GO" id="GO:0004198">
    <property type="term" value="F:calcium-dependent cysteine-type endopeptidase activity"/>
    <property type="evidence" value="ECO:0007669"/>
    <property type="project" value="InterPro"/>
</dbReference>
<dbReference type="PROSITE" id="PS00139">
    <property type="entry name" value="THIOL_PROTEASE_CYS"/>
    <property type="match status" value="1"/>
</dbReference>
<protein>
    <submittedName>
        <fullName evidence="10">Cysteine proteinase</fullName>
    </submittedName>
</protein>
<gene>
    <name evidence="10" type="ORF">D6D12_02451</name>
</gene>
<keyword evidence="7" id="KW-0175">Coiled coil</keyword>
<dbReference type="InterPro" id="IPR036213">
    <property type="entry name" value="Calpain_III_sf"/>
</dbReference>